<sequence>MIVKAINCEDLYIDDQFNSIDELKHLIKHKYGIAVESQCIVPNGRLYILGIFDNIHVALQEEAQQNPFAQFGCPDSVFNTLRDKGMNNEVIEKYILPHKQDTNPTNSISVPQVNIQKALQTALKLNSSQYFSIKDITKSIDDEVKKLIIENTKQYIQLIINSSETDTHKNA</sequence>
<evidence type="ECO:0000313" key="1">
    <source>
        <dbReference type="EMBL" id="KHN68789.1"/>
    </source>
</evidence>
<reference evidence="1 2" key="1">
    <citation type="journal article" date="2014" name="MBio">
        <title>The Ordospora colligata genome; evolution of extreme reduction in microsporidia and host-to-parasite horizontal gene transfer.</title>
        <authorList>
            <person name="Pombert J.-F."/>
            <person name="Haag K.L."/>
            <person name="Beidas S."/>
            <person name="Ebert D."/>
            <person name="Keeling P.J."/>
        </authorList>
    </citation>
    <scope>NUCLEOTIDE SEQUENCE [LARGE SCALE GENOMIC DNA]</scope>
    <source>
        <strain evidence="1 2">OC4</strain>
    </source>
</reference>
<gene>
    <name evidence="1" type="ORF">M896_120060</name>
</gene>
<dbReference type="OrthoDB" id="2192056at2759"/>
<dbReference type="VEuPathDB" id="MicrosporidiaDB:M896_120060"/>
<dbReference type="AlphaFoldDB" id="A0A0B2UHX0"/>
<name>A0A0B2UHX0_9MICR</name>
<dbReference type="GeneID" id="26262523"/>
<keyword evidence="2" id="KW-1185">Reference proteome</keyword>
<protein>
    <submittedName>
        <fullName evidence="1">Ubiquitin-like domain containing protein</fullName>
    </submittedName>
</protein>
<dbReference type="RefSeq" id="XP_014562831.1">
    <property type="nucleotide sequence ID" value="XM_014707345.1"/>
</dbReference>
<proteinExistence type="predicted"/>
<dbReference type="HOGENOM" id="CLU_1602702_0_0_1"/>
<dbReference type="InParanoid" id="A0A0B2UHX0"/>
<accession>A0A0B2UHX0</accession>
<dbReference type="EMBL" id="JOKQ01000012">
    <property type="protein sequence ID" value="KHN68789.1"/>
    <property type="molecule type" value="Genomic_DNA"/>
</dbReference>
<evidence type="ECO:0000313" key="2">
    <source>
        <dbReference type="Proteomes" id="UP000031056"/>
    </source>
</evidence>
<dbReference type="Proteomes" id="UP000031056">
    <property type="component" value="Unassembled WGS sequence"/>
</dbReference>
<comment type="caution">
    <text evidence="1">The sequence shown here is derived from an EMBL/GenBank/DDBJ whole genome shotgun (WGS) entry which is preliminary data.</text>
</comment>
<organism evidence="1 2">
    <name type="scientific">Ordospora colligata OC4</name>
    <dbReference type="NCBI Taxonomy" id="1354746"/>
    <lineage>
        <taxon>Eukaryota</taxon>
        <taxon>Fungi</taxon>
        <taxon>Fungi incertae sedis</taxon>
        <taxon>Microsporidia</taxon>
        <taxon>Ordosporidae</taxon>
        <taxon>Ordospora</taxon>
    </lineage>
</organism>